<evidence type="ECO:0000259" key="13">
    <source>
        <dbReference type="SMART" id="SM00965"/>
    </source>
</evidence>
<keyword evidence="8 10" id="KW-0472">Membrane</keyword>
<organism evidence="14 15">
    <name type="scientific">Dysgonomonas mossii</name>
    <dbReference type="NCBI Taxonomy" id="163665"/>
    <lineage>
        <taxon>Bacteria</taxon>
        <taxon>Pseudomonadati</taxon>
        <taxon>Bacteroidota</taxon>
        <taxon>Bacteroidia</taxon>
        <taxon>Bacteroidales</taxon>
        <taxon>Dysgonomonadaceae</taxon>
        <taxon>Dysgonomonas</taxon>
    </lineage>
</organism>
<dbReference type="SUPFAM" id="SSF49464">
    <property type="entry name" value="Carboxypeptidase regulatory domain-like"/>
    <property type="match status" value="1"/>
</dbReference>
<evidence type="ECO:0000256" key="9">
    <source>
        <dbReference type="ARBA" id="ARBA00023237"/>
    </source>
</evidence>
<evidence type="ECO:0000313" key="15">
    <source>
        <dbReference type="Proteomes" id="UP000298285"/>
    </source>
</evidence>
<dbReference type="SUPFAM" id="SSF56935">
    <property type="entry name" value="Porins"/>
    <property type="match status" value="1"/>
</dbReference>
<dbReference type="NCBIfam" id="TIGR04056">
    <property type="entry name" value="OMP_RagA_SusC"/>
    <property type="match status" value="1"/>
</dbReference>
<dbReference type="Gene3D" id="3.55.50.30">
    <property type="match status" value="1"/>
</dbReference>
<reference evidence="14 15" key="1">
    <citation type="submission" date="2019-03" db="EMBL/GenBank/DDBJ databases">
        <title>Diversity of the mouse oral microbiome.</title>
        <authorList>
            <person name="Joseph S."/>
            <person name="Aduse-Opoku J."/>
            <person name="Curtis M."/>
            <person name="Wade W."/>
            <person name="Hashim A."/>
        </authorList>
    </citation>
    <scope>NUCLEOTIDE SEQUENCE [LARGE SCALE GENOMIC DNA]</scope>
    <source>
        <strain evidence="14 15">P11</strain>
    </source>
</reference>
<dbReference type="InterPro" id="IPR008969">
    <property type="entry name" value="CarboxyPept-like_regulatory"/>
</dbReference>
<keyword evidence="3 10" id="KW-1134">Transmembrane beta strand</keyword>
<dbReference type="Gene3D" id="2.60.40.1120">
    <property type="entry name" value="Carboxypeptidase-like, regulatory domain"/>
    <property type="match status" value="1"/>
</dbReference>
<keyword evidence="4" id="KW-0410">Iron transport</keyword>
<keyword evidence="9 10" id="KW-0998">Cell outer membrane</keyword>
<dbReference type="AlphaFoldDB" id="A0A4Y9ISD7"/>
<keyword evidence="5 10" id="KW-0812">Transmembrane</keyword>
<evidence type="ECO:0000256" key="5">
    <source>
        <dbReference type="ARBA" id="ARBA00022692"/>
    </source>
</evidence>
<dbReference type="Gene3D" id="2.170.130.10">
    <property type="entry name" value="TonB-dependent receptor, plug domain"/>
    <property type="match status" value="1"/>
</dbReference>
<evidence type="ECO:0000256" key="4">
    <source>
        <dbReference type="ARBA" id="ARBA00022496"/>
    </source>
</evidence>
<dbReference type="EMBL" id="SPPK01000001">
    <property type="protein sequence ID" value="TFU91272.1"/>
    <property type="molecule type" value="Genomic_DNA"/>
</dbReference>
<dbReference type="GO" id="GO:0006826">
    <property type="term" value="P:iron ion transport"/>
    <property type="evidence" value="ECO:0007669"/>
    <property type="project" value="UniProtKB-KW"/>
</dbReference>
<sequence length="1119" mass="124719">MKTIIRKLLFTLILCLMAHSAILAQKPINISVKNISIKELFSDIQKKYGYSFIYSNSDLDDKQKVILNVQNASIQEVLTEVFKNKSVGYEIKGNQIVLKPITVHQQTVQKKISGVVLDSNNEPIIGATIKEVGTTNGTITDINGKFELSVNEGSKINITSIGFQTNTVTVGSKSAFDIILIEDERVLSEVVVTALGIKREEKALGYAVQGVQGQALQTVRPLDVGTSLTGRVAGLNVLNSTEFGAAPEITLRGENPLIVIDGVPYTNMTLRDLPADDIESMNVLKGSTASALYGSKGDGGAIMITTKKGSERQGLSVSINSGTMFTAGYLAIPEMQSTYGRVVNTATNTYARTGDGSWGVPMEGQEVVQWDPISKTMTPMPYTARGKDNFKNFLVQGYILNNNINVVQQTKNSSLRASATWVQNKGQYPNSLFNKYTYSLGGEMKVDKFTLSSSLGFNKQTSPNLGFNGYAGYDPMYSLLVWSAPDYDIRDYKDYWLIKNEKQNSSYESANNNPYFDRYERLHTLNRDIFNGTLSLNYDVTPWLKATLRTGFDSYSDRQDVRISKGSFTGGGTSTVIKNGTEIWGESAKGSFNMGVGRGYSINNDLIFAADKAYKDFRFDGFVGGSIFYNQDEGMEARTQSGLSIPGFYSLKASINSVLTNSRLYKKQVNSVFGRVGASWRSMAYIEATMRNDWSSTLSKSERSYFYPSVAGSFIASELLPEMNWLSFWKLRGSWTTSKKPANIYDINSDYAITQNAWGNLSSATYPTSIRSTSVRAESTSTFEVGTALNFFKGRASLDVAYYNKRMYDFIVQAPISPASGYKSNYINSGEEITRRGFEITASVTPIKTKDWEWDVTLNWSKYARYYTKLDETFSQDKPWVKVGERVDHYIIREYQKDPQGNIIHSNGLPLYSAYDSKFGNYDPDWIWGMNTSVRYKNWHFRMTMDGRVGGIAQTTTEMYMWRAGSHPNSVVPERYLDATQPGTKNYTGQGVKVISGKATYDTYGNITSDTREYAANDVAVTYKTYIENLHKGTAWGGSPSSLDAYSTTFFKIREIALTYNLPKTLSAKLRAKDIAVSAVGQNMLLWAKDFKYSDPDGGIDNFSDPSQRYIGFNVKIDF</sequence>
<evidence type="ECO:0000256" key="10">
    <source>
        <dbReference type="PROSITE-ProRule" id="PRU01360"/>
    </source>
</evidence>
<protein>
    <submittedName>
        <fullName evidence="14">SusC/RagA family TonB-linked outer membrane protein</fullName>
    </submittedName>
</protein>
<dbReference type="InterPro" id="IPR039426">
    <property type="entry name" value="TonB-dep_rcpt-like"/>
</dbReference>
<dbReference type="Gene3D" id="2.40.170.20">
    <property type="entry name" value="TonB-dependent receptor, beta-barrel domain"/>
    <property type="match status" value="1"/>
</dbReference>
<proteinExistence type="inferred from homology"/>
<keyword evidence="4" id="KW-0406">Ion transport</keyword>
<dbReference type="InterPro" id="IPR036942">
    <property type="entry name" value="Beta-barrel_TonB_sf"/>
</dbReference>
<comment type="caution">
    <text evidence="14">The sequence shown here is derived from an EMBL/GenBank/DDBJ whole genome shotgun (WGS) entry which is preliminary data.</text>
</comment>
<name>A0A4Y9ISD7_9BACT</name>
<dbReference type="Pfam" id="PF00593">
    <property type="entry name" value="TonB_dep_Rec_b-barrel"/>
    <property type="match status" value="1"/>
</dbReference>
<dbReference type="Pfam" id="PF07660">
    <property type="entry name" value="STN"/>
    <property type="match status" value="1"/>
</dbReference>
<keyword evidence="12" id="KW-0732">Signal</keyword>
<dbReference type="PROSITE" id="PS52016">
    <property type="entry name" value="TONB_DEPENDENT_REC_3"/>
    <property type="match status" value="1"/>
</dbReference>
<evidence type="ECO:0000256" key="6">
    <source>
        <dbReference type="ARBA" id="ARBA00023004"/>
    </source>
</evidence>
<evidence type="ECO:0000313" key="14">
    <source>
        <dbReference type="EMBL" id="TFU91272.1"/>
    </source>
</evidence>
<evidence type="ECO:0000256" key="12">
    <source>
        <dbReference type="SAM" id="SignalP"/>
    </source>
</evidence>
<dbReference type="InterPro" id="IPR000531">
    <property type="entry name" value="Beta-barrel_TonB"/>
</dbReference>
<evidence type="ECO:0000256" key="8">
    <source>
        <dbReference type="ARBA" id="ARBA00023136"/>
    </source>
</evidence>
<feature type="signal peptide" evidence="12">
    <location>
        <begin position="1"/>
        <end position="23"/>
    </location>
</feature>
<dbReference type="SMART" id="SM00965">
    <property type="entry name" value="STN"/>
    <property type="match status" value="1"/>
</dbReference>
<evidence type="ECO:0000256" key="3">
    <source>
        <dbReference type="ARBA" id="ARBA00022452"/>
    </source>
</evidence>
<gene>
    <name evidence="14" type="ORF">E4T88_04620</name>
</gene>
<keyword evidence="2 10" id="KW-0813">Transport</keyword>
<evidence type="ECO:0000256" key="11">
    <source>
        <dbReference type="RuleBase" id="RU003357"/>
    </source>
</evidence>
<dbReference type="Pfam" id="PF07715">
    <property type="entry name" value="Plug"/>
    <property type="match status" value="1"/>
</dbReference>
<dbReference type="InterPro" id="IPR012910">
    <property type="entry name" value="Plug_dom"/>
</dbReference>
<dbReference type="RefSeq" id="WP_135104287.1">
    <property type="nucleotide sequence ID" value="NZ_JADGKW010000001.1"/>
</dbReference>
<comment type="subcellular location">
    <subcellularLocation>
        <location evidence="1 10">Cell outer membrane</location>
        <topology evidence="1 10">Multi-pass membrane protein</topology>
    </subcellularLocation>
</comment>
<feature type="chain" id="PRO_5021236024" evidence="12">
    <location>
        <begin position="24"/>
        <end position="1119"/>
    </location>
</feature>
<comment type="similarity">
    <text evidence="10 11">Belongs to the TonB-dependent receptor family.</text>
</comment>
<dbReference type="InterPro" id="IPR023996">
    <property type="entry name" value="TonB-dep_OMP_SusC/RagA"/>
</dbReference>
<dbReference type="InterPro" id="IPR037066">
    <property type="entry name" value="Plug_dom_sf"/>
</dbReference>
<accession>A0A4Y9ISD7</accession>
<evidence type="ECO:0000256" key="1">
    <source>
        <dbReference type="ARBA" id="ARBA00004571"/>
    </source>
</evidence>
<dbReference type="OrthoDB" id="9768177at2"/>
<dbReference type="GO" id="GO:0009279">
    <property type="term" value="C:cell outer membrane"/>
    <property type="evidence" value="ECO:0007669"/>
    <property type="project" value="UniProtKB-SubCell"/>
</dbReference>
<evidence type="ECO:0000256" key="2">
    <source>
        <dbReference type="ARBA" id="ARBA00022448"/>
    </source>
</evidence>
<evidence type="ECO:0000256" key="7">
    <source>
        <dbReference type="ARBA" id="ARBA00023077"/>
    </source>
</evidence>
<dbReference type="Pfam" id="PF13715">
    <property type="entry name" value="CarbopepD_reg_2"/>
    <property type="match status" value="1"/>
</dbReference>
<keyword evidence="7 11" id="KW-0798">TonB box</keyword>
<keyword evidence="6" id="KW-0408">Iron</keyword>
<dbReference type="InterPro" id="IPR011662">
    <property type="entry name" value="Secretin/TonB_short_N"/>
</dbReference>
<dbReference type="Proteomes" id="UP000298285">
    <property type="component" value="Unassembled WGS sequence"/>
</dbReference>
<feature type="domain" description="Secretin/TonB short N-terminal" evidence="13">
    <location>
        <begin position="50"/>
        <end position="101"/>
    </location>
</feature>